<gene>
    <name evidence="2" type="ORF">DLAC_04532</name>
</gene>
<evidence type="ECO:0000259" key="1">
    <source>
        <dbReference type="PROSITE" id="PS50132"/>
    </source>
</evidence>
<dbReference type="PRINTS" id="PR01301">
    <property type="entry name" value="RGSPROTEIN"/>
</dbReference>
<evidence type="ECO:0000313" key="3">
    <source>
        <dbReference type="Proteomes" id="UP000076078"/>
    </source>
</evidence>
<sequence>MAFGLDQIVQDKNLALIFRKFLYERYNNENFSFWLEAENFKYLTSSSQTKDRCKEIYEKYFSASSKYELNIDSFQRKELDEKIKAGTINNDIFLAIQNSIRKLLEMDAIPLFTKSEQYKKYNDTKTIDIDLSERDRSVTIVMMEEFFKNRLKNPKKE</sequence>
<comment type="caution">
    <text evidence="2">The sequence shown here is derived from an EMBL/GenBank/DDBJ whole genome shotgun (WGS) entry which is preliminary data.</text>
</comment>
<dbReference type="PROSITE" id="PS50132">
    <property type="entry name" value="RGS"/>
    <property type="match status" value="1"/>
</dbReference>
<dbReference type="PANTHER" id="PTHR10845">
    <property type="entry name" value="REGULATOR OF G PROTEIN SIGNALING"/>
    <property type="match status" value="1"/>
</dbReference>
<dbReference type="PANTHER" id="PTHR10845:SF270">
    <property type="entry name" value="RGS DOMAIN-CONTAINING PROTEIN"/>
    <property type="match status" value="1"/>
</dbReference>
<dbReference type="STRING" id="361077.A0A151ZJR1"/>
<dbReference type="AlphaFoldDB" id="A0A151ZJR1"/>
<protein>
    <recommendedName>
        <fullName evidence="1">RGS domain-containing protein</fullName>
    </recommendedName>
</protein>
<dbReference type="InterPro" id="IPR036305">
    <property type="entry name" value="RGS_sf"/>
</dbReference>
<dbReference type="EMBL" id="LODT01000022">
    <property type="protein sequence ID" value="KYQ94238.1"/>
    <property type="molecule type" value="Genomic_DNA"/>
</dbReference>
<accession>A0A151ZJR1</accession>
<feature type="domain" description="RGS" evidence="1">
    <location>
        <begin position="4"/>
        <end position="122"/>
    </location>
</feature>
<dbReference type="InterPro" id="IPR044926">
    <property type="entry name" value="RGS_subdomain_2"/>
</dbReference>
<dbReference type="OMA" id="RCCFHRS"/>
<proteinExistence type="predicted"/>
<dbReference type="OrthoDB" id="196547at2759"/>
<reference evidence="2 3" key="1">
    <citation type="submission" date="2015-12" db="EMBL/GenBank/DDBJ databases">
        <title>Dictyostelia acquired genes for synthesis and detection of signals that induce cell-type specialization by lateral gene transfer from prokaryotes.</title>
        <authorList>
            <person name="Gloeckner G."/>
            <person name="Schaap P."/>
        </authorList>
    </citation>
    <scope>NUCLEOTIDE SEQUENCE [LARGE SCALE GENOMIC DNA]</scope>
    <source>
        <strain evidence="2 3">TK</strain>
    </source>
</reference>
<evidence type="ECO:0000313" key="2">
    <source>
        <dbReference type="EMBL" id="KYQ94238.1"/>
    </source>
</evidence>
<dbReference type="Pfam" id="PF00615">
    <property type="entry name" value="RGS"/>
    <property type="match status" value="1"/>
</dbReference>
<dbReference type="CDD" id="cd07440">
    <property type="entry name" value="RGS"/>
    <property type="match status" value="1"/>
</dbReference>
<dbReference type="Gene3D" id="1.10.167.10">
    <property type="entry name" value="Regulator of G-protein Signalling 4, domain 2"/>
    <property type="match status" value="1"/>
</dbReference>
<dbReference type="SUPFAM" id="SSF48097">
    <property type="entry name" value="Regulator of G-protein signaling, RGS"/>
    <property type="match status" value="1"/>
</dbReference>
<keyword evidence="3" id="KW-1185">Reference proteome</keyword>
<name>A0A151ZJR1_TIELA</name>
<dbReference type="InParanoid" id="A0A151ZJR1"/>
<organism evidence="2 3">
    <name type="scientific">Tieghemostelium lacteum</name>
    <name type="common">Slime mold</name>
    <name type="synonym">Dictyostelium lacteum</name>
    <dbReference type="NCBI Taxonomy" id="361077"/>
    <lineage>
        <taxon>Eukaryota</taxon>
        <taxon>Amoebozoa</taxon>
        <taxon>Evosea</taxon>
        <taxon>Eumycetozoa</taxon>
        <taxon>Dictyostelia</taxon>
        <taxon>Dictyosteliales</taxon>
        <taxon>Raperosteliaceae</taxon>
        <taxon>Tieghemostelium</taxon>
    </lineage>
</organism>
<dbReference type="InterPro" id="IPR016137">
    <property type="entry name" value="RGS"/>
</dbReference>
<dbReference type="Proteomes" id="UP000076078">
    <property type="component" value="Unassembled WGS sequence"/>
</dbReference>
<dbReference type="SMART" id="SM00315">
    <property type="entry name" value="RGS"/>
    <property type="match status" value="1"/>
</dbReference>